<sequence>MLAWLQQPAVTLEAASGFRWERGIAGMCAGRRRGEGGCGTLLHQQSSTFWPTLQAADLTGDGRWDCWRG</sequence>
<gene>
    <name evidence="1" type="ORF">ACFFLM_06965</name>
</gene>
<dbReference type="EMBL" id="JBHLYR010000022">
    <property type="protein sequence ID" value="MFB9991706.1"/>
    <property type="molecule type" value="Genomic_DNA"/>
</dbReference>
<comment type="caution">
    <text evidence="1">The sequence shown here is derived from an EMBL/GenBank/DDBJ whole genome shotgun (WGS) entry which is preliminary data.</text>
</comment>
<reference evidence="1 2" key="1">
    <citation type="submission" date="2024-09" db="EMBL/GenBank/DDBJ databases">
        <authorList>
            <person name="Sun Q."/>
            <person name="Mori K."/>
        </authorList>
    </citation>
    <scope>NUCLEOTIDE SEQUENCE [LARGE SCALE GENOMIC DNA]</scope>
    <source>
        <strain evidence="1 2">JCM 13503</strain>
    </source>
</reference>
<name>A0ABV6AYM0_9DEIO</name>
<proteinExistence type="predicted"/>
<accession>A0ABV6AYM0</accession>
<organism evidence="1 2">
    <name type="scientific">Deinococcus oregonensis</name>
    <dbReference type="NCBI Taxonomy" id="1805970"/>
    <lineage>
        <taxon>Bacteria</taxon>
        <taxon>Thermotogati</taxon>
        <taxon>Deinococcota</taxon>
        <taxon>Deinococci</taxon>
        <taxon>Deinococcales</taxon>
        <taxon>Deinococcaceae</taxon>
        <taxon>Deinococcus</taxon>
    </lineage>
</organism>
<dbReference type="Proteomes" id="UP001589733">
    <property type="component" value="Unassembled WGS sequence"/>
</dbReference>
<protein>
    <submittedName>
        <fullName evidence="1">Uncharacterized protein</fullName>
    </submittedName>
</protein>
<dbReference type="RefSeq" id="WP_380007229.1">
    <property type="nucleotide sequence ID" value="NZ_JBHLYR010000022.1"/>
</dbReference>
<keyword evidence="2" id="KW-1185">Reference proteome</keyword>
<evidence type="ECO:0000313" key="2">
    <source>
        <dbReference type="Proteomes" id="UP001589733"/>
    </source>
</evidence>
<evidence type="ECO:0000313" key="1">
    <source>
        <dbReference type="EMBL" id="MFB9991706.1"/>
    </source>
</evidence>